<protein>
    <submittedName>
        <fullName evidence="2">Uncharacterized protein</fullName>
    </submittedName>
</protein>
<evidence type="ECO:0000313" key="2">
    <source>
        <dbReference type="EMBL" id="SFC59591.1"/>
    </source>
</evidence>
<dbReference type="RefSeq" id="WP_091531073.1">
    <property type="nucleotide sequence ID" value="NZ_FOLT01000012.1"/>
</dbReference>
<evidence type="ECO:0000256" key="1">
    <source>
        <dbReference type="SAM" id="Phobius"/>
    </source>
</evidence>
<reference evidence="3" key="1">
    <citation type="submission" date="2016-10" db="EMBL/GenBank/DDBJ databases">
        <authorList>
            <person name="Varghese N."/>
            <person name="Submissions S."/>
        </authorList>
    </citation>
    <scope>NUCLEOTIDE SEQUENCE [LARGE SCALE GENOMIC DNA]</scope>
    <source>
        <strain evidence="3">DSM 23664</strain>
    </source>
</reference>
<organism evidence="2 3">
    <name type="scientific">Alkalibacterium subtropicum</name>
    <dbReference type="NCBI Taxonomy" id="753702"/>
    <lineage>
        <taxon>Bacteria</taxon>
        <taxon>Bacillati</taxon>
        <taxon>Bacillota</taxon>
        <taxon>Bacilli</taxon>
        <taxon>Lactobacillales</taxon>
        <taxon>Carnobacteriaceae</taxon>
        <taxon>Alkalibacterium</taxon>
    </lineage>
</organism>
<gene>
    <name evidence="2" type="ORF">SAMN04488102_11226</name>
</gene>
<dbReference type="Proteomes" id="UP000199612">
    <property type="component" value="Unassembled WGS sequence"/>
</dbReference>
<keyword evidence="1" id="KW-0812">Transmembrane</keyword>
<proteinExistence type="predicted"/>
<name>A0A1I1KG26_9LACT</name>
<dbReference type="AlphaFoldDB" id="A0A1I1KG26"/>
<keyword evidence="3" id="KW-1185">Reference proteome</keyword>
<keyword evidence="1" id="KW-1133">Transmembrane helix</keyword>
<dbReference type="EMBL" id="FOLT01000012">
    <property type="protein sequence ID" value="SFC59591.1"/>
    <property type="molecule type" value="Genomic_DNA"/>
</dbReference>
<feature type="transmembrane region" description="Helical" evidence="1">
    <location>
        <begin position="12"/>
        <end position="28"/>
    </location>
</feature>
<evidence type="ECO:0000313" key="3">
    <source>
        <dbReference type="Proteomes" id="UP000199612"/>
    </source>
</evidence>
<sequence>MVTNNQRKTIGIALLVISIIGLGAWIIFENSRPQTSAELLDEMMISEDLAGDLAFSEDTDNEQTVDIISNYLPIEDDSQISQFFTLDSGDDTVLLVETTPGLVDGQLQIKHAREIDRDVYEDLMD</sequence>
<accession>A0A1I1KG26</accession>
<dbReference type="OrthoDB" id="9903125at2"/>
<keyword evidence="1" id="KW-0472">Membrane</keyword>